<keyword evidence="2" id="KW-0732">Signal</keyword>
<evidence type="ECO:0000256" key="1">
    <source>
        <dbReference type="SAM" id="MobiDB-lite"/>
    </source>
</evidence>
<dbReference type="Proteomes" id="UP000232722">
    <property type="component" value="Unassembled WGS sequence"/>
</dbReference>
<dbReference type="EMBL" id="CAGKOT010000040">
    <property type="protein sequence ID" value="CAB5379148.1"/>
    <property type="molecule type" value="Genomic_DNA"/>
</dbReference>
<feature type="region of interest" description="Disordered" evidence="1">
    <location>
        <begin position="25"/>
        <end position="46"/>
    </location>
</feature>
<dbReference type="Proteomes" id="UP000233469">
    <property type="component" value="Unassembled WGS sequence"/>
</dbReference>
<evidence type="ECO:0000313" key="8">
    <source>
        <dbReference type="Proteomes" id="UP000232688"/>
    </source>
</evidence>
<dbReference type="Proteomes" id="UP000234323">
    <property type="component" value="Unassembled WGS sequence"/>
</dbReference>
<dbReference type="VEuPathDB" id="FungiDB:RhiirA1_408318"/>
<evidence type="ECO:0000313" key="3">
    <source>
        <dbReference type="EMBL" id="CAB5379148.1"/>
    </source>
</evidence>
<dbReference type="VEuPathDB" id="FungiDB:FUN_009178"/>
<reference evidence="8 10" key="3">
    <citation type="submission" date="2017-10" db="EMBL/GenBank/DDBJ databases">
        <title>Extensive intraspecific genome diversity in a model arbuscular mycorrhizal fungus.</title>
        <authorList>
            <person name="Chen E.C.H."/>
            <person name="Morin E."/>
            <person name="Baudet D."/>
            <person name="Noel J."/>
            <person name="Ndikumana S."/>
            <person name="Charron P."/>
            <person name="St-Onge C."/>
            <person name="Giorgi J."/>
            <person name="Grigoriev I.V."/>
            <person name="Roux C."/>
            <person name="Martin F.M."/>
            <person name="Corradi N."/>
        </authorList>
    </citation>
    <scope>NUCLEOTIDE SEQUENCE [LARGE SCALE GENOMIC DNA]</scope>
    <source>
        <strain evidence="5 8">A1</strain>
        <strain evidence="6 10">C2</strain>
    </source>
</reference>
<feature type="region of interest" description="Disordered" evidence="1">
    <location>
        <begin position="73"/>
        <end position="99"/>
    </location>
</feature>
<keyword evidence="11" id="KW-1185">Reference proteome</keyword>
<reference evidence="4 9" key="2">
    <citation type="submission" date="2017-09" db="EMBL/GenBank/DDBJ databases">
        <title>Extensive intraspecific genome diversity in a model arbuscular mycorrhizal fungus.</title>
        <authorList>
            <person name="Chen E.C."/>
            <person name="Morin E."/>
            <person name="Beaudet D."/>
            <person name="Noel J."/>
            <person name="Ndikumana S."/>
            <person name="Charron P."/>
            <person name="St-Onge C."/>
            <person name="Giorgi J."/>
            <person name="Grigoriev I.V."/>
            <person name="Roux C."/>
            <person name="Martin F.M."/>
            <person name="Corradi N."/>
        </authorList>
    </citation>
    <scope>NUCLEOTIDE SEQUENCE [LARGE SCALE GENOMIC DNA]</scope>
    <source>
        <strain evidence="4 9">A5</strain>
    </source>
</reference>
<dbReference type="EMBL" id="LLXJ01000223">
    <property type="protein sequence ID" value="PKC12850.1"/>
    <property type="molecule type" value="Genomic_DNA"/>
</dbReference>
<dbReference type="VEuPathDB" id="FungiDB:RhiirFUN_007978"/>
<reference evidence="3" key="5">
    <citation type="submission" date="2020-05" db="EMBL/GenBank/DDBJ databases">
        <authorList>
            <person name="Rincon C."/>
            <person name="Sanders R I."/>
            <person name="Robbins C."/>
            <person name="Chaturvedi A."/>
        </authorList>
    </citation>
    <scope>NUCLEOTIDE SEQUENCE</scope>
    <source>
        <strain evidence="3">CHB12</strain>
    </source>
</reference>
<protein>
    <recommendedName>
        <fullName evidence="12">Secreted protein</fullName>
    </recommendedName>
</protein>
<evidence type="ECO:0000313" key="7">
    <source>
        <dbReference type="EMBL" id="PKY44066.1"/>
    </source>
</evidence>
<evidence type="ECO:0008006" key="12">
    <source>
        <dbReference type="Google" id="ProtNLM"/>
    </source>
</evidence>
<reference evidence="5 8" key="4">
    <citation type="submission" date="2017-10" db="EMBL/GenBank/DDBJ databases">
        <title>Genome analyses suggest a sexual origin of heterokaryosis in a supposedly ancient asexual fungus.</title>
        <authorList>
            <person name="Corradi N."/>
            <person name="Sedzielewska K."/>
            <person name="Noel J."/>
            <person name="Charron P."/>
            <person name="Farinelli L."/>
            <person name="Marton T."/>
            <person name="Kruger M."/>
            <person name="Pelin A."/>
            <person name="Brachmann A."/>
            <person name="Corradi N."/>
        </authorList>
    </citation>
    <scope>NUCLEOTIDE SEQUENCE [LARGE SCALE GENOMIC DNA]</scope>
    <source>
        <strain evidence="5 8">A1</strain>
    </source>
</reference>
<feature type="compositionally biased region" description="Basic residues" evidence="1">
    <location>
        <begin position="81"/>
        <end position="99"/>
    </location>
</feature>
<evidence type="ECO:0000313" key="5">
    <source>
        <dbReference type="EMBL" id="PKC75010.1"/>
    </source>
</evidence>
<sequence length="99" mass="11733">MFFRVLGVTSLVAVVATNTSRVVHPQDRYHTKKEEQQTSNYNHNHYNVHPHYQFQYQLKPKYPAFTRYSQGVDIDPTNITKKSKSKRSKSNKRNTNRHL</sequence>
<comment type="caution">
    <text evidence="7">The sequence shown here is derived from an EMBL/GenBank/DDBJ whole genome shotgun (WGS) entry which is preliminary data.</text>
</comment>
<feature type="signal peptide" evidence="2">
    <location>
        <begin position="1"/>
        <end position="25"/>
    </location>
</feature>
<feature type="chain" id="PRO_5015081004" description="Secreted protein" evidence="2">
    <location>
        <begin position="26"/>
        <end position="99"/>
    </location>
</feature>
<dbReference type="Proteomes" id="UP000232688">
    <property type="component" value="Unassembled WGS sequence"/>
</dbReference>
<dbReference type="EMBL" id="LLXH01000034">
    <property type="protein sequence ID" value="PKC75010.1"/>
    <property type="molecule type" value="Genomic_DNA"/>
</dbReference>
<proteinExistence type="predicted"/>
<dbReference type="OrthoDB" id="2419595at2759"/>
<evidence type="ECO:0000313" key="9">
    <source>
        <dbReference type="Proteomes" id="UP000232722"/>
    </source>
</evidence>
<dbReference type="EMBL" id="LLXI01000297">
    <property type="protein sequence ID" value="PKY44066.1"/>
    <property type="molecule type" value="Genomic_DNA"/>
</dbReference>
<gene>
    <name evidence="3" type="ORF">CHRIB12_LOCUS16484</name>
    <name evidence="5" type="ORF">RhiirA1_408318</name>
    <name evidence="7" type="ORF">RhiirA4_399467</name>
    <name evidence="4" type="ORF">RhiirA5_352445</name>
    <name evidence="6" type="ORF">RhiirC2_742139</name>
</gene>
<evidence type="ECO:0000313" key="11">
    <source>
        <dbReference type="Proteomes" id="UP000234323"/>
    </source>
</evidence>
<evidence type="ECO:0000313" key="4">
    <source>
        <dbReference type="EMBL" id="PKC12850.1"/>
    </source>
</evidence>
<dbReference type="AlphaFoldDB" id="A0A2I1GBQ9"/>
<name>A0A2I1GBQ9_9GLOM</name>
<evidence type="ECO:0000313" key="10">
    <source>
        <dbReference type="Proteomes" id="UP000233469"/>
    </source>
</evidence>
<feature type="compositionally biased region" description="Basic and acidic residues" evidence="1">
    <location>
        <begin position="25"/>
        <end position="36"/>
    </location>
</feature>
<evidence type="ECO:0000313" key="6">
    <source>
        <dbReference type="EMBL" id="PKK72726.1"/>
    </source>
</evidence>
<organism evidence="7 11">
    <name type="scientific">Rhizophagus irregularis</name>
    <dbReference type="NCBI Taxonomy" id="588596"/>
    <lineage>
        <taxon>Eukaryota</taxon>
        <taxon>Fungi</taxon>
        <taxon>Fungi incertae sedis</taxon>
        <taxon>Mucoromycota</taxon>
        <taxon>Glomeromycotina</taxon>
        <taxon>Glomeromycetes</taxon>
        <taxon>Glomerales</taxon>
        <taxon>Glomeraceae</taxon>
        <taxon>Rhizophagus</taxon>
    </lineage>
</organism>
<reference evidence="7 11" key="1">
    <citation type="submission" date="2015-10" db="EMBL/GenBank/DDBJ databases">
        <title>Genome analyses suggest a sexual origin of heterokaryosis in a supposedly ancient asexual fungus.</title>
        <authorList>
            <person name="Ropars J."/>
            <person name="Sedzielewska K."/>
            <person name="Noel J."/>
            <person name="Charron P."/>
            <person name="Farinelli L."/>
            <person name="Marton T."/>
            <person name="Kruger M."/>
            <person name="Pelin A."/>
            <person name="Brachmann A."/>
            <person name="Corradi N."/>
        </authorList>
    </citation>
    <scope>NUCLEOTIDE SEQUENCE [LARGE SCALE GENOMIC DNA]</scope>
    <source>
        <strain evidence="7 11">A4</strain>
        <strain evidence="4 9">A5</strain>
        <strain evidence="6 10">C2</strain>
    </source>
</reference>
<accession>A0A2I1GBQ9</accession>
<dbReference type="Proteomes" id="UP000684084">
    <property type="component" value="Unassembled WGS sequence"/>
</dbReference>
<dbReference type="EMBL" id="LLXL01000419">
    <property type="protein sequence ID" value="PKK72726.1"/>
    <property type="molecule type" value="Genomic_DNA"/>
</dbReference>
<evidence type="ECO:0000256" key="2">
    <source>
        <dbReference type="SAM" id="SignalP"/>
    </source>
</evidence>